<dbReference type="OrthoDB" id="9778406at2"/>
<sequence>MKASTLEHKLGLEILVSTMDRSSLSFLDNMFPHHDLRSLNILIINQTTIGQELTSNQKNIRVINSYDKGLSKSRNLALENAIGDICLIADDDVEYVEGFENAIKNSFSKLKTISVVLFKIKTFDGNYYKGYPQNSKLLSTKKELAKSSSIEIAFRREDIEKHKIRFNTLFGLGSQFPSGEEYLFLRDVHKHKMNVFFENTYIVKHERESSTSKVESDSFLMTKGAIYYIDYNLSAYFFAVKYVLFLLRKGKITLGEIFRTYFKIINGILAYKNQI</sequence>
<dbReference type="Proteomes" id="UP000291142">
    <property type="component" value="Unassembled WGS sequence"/>
</dbReference>
<protein>
    <submittedName>
        <fullName evidence="2">Glycosyltransferase family 2 protein</fullName>
    </submittedName>
</protein>
<name>A0A4Q9FIE3_9FLAO</name>
<dbReference type="Gene3D" id="3.90.550.10">
    <property type="entry name" value="Spore Coat Polysaccharide Biosynthesis Protein SpsA, Chain A"/>
    <property type="match status" value="1"/>
</dbReference>
<dbReference type="CDD" id="cd00761">
    <property type="entry name" value="Glyco_tranf_GTA_type"/>
    <property type="match status" value="1"/>
</dbReference>
<organism evidence="2 3">
    <name type="scientific">Hyunsoonleella flava</name>
    <dbReference type="NCBI Taxonomy" id="2527939"/>
    <lineage>
        <taxon>Bacteria</taxon>
        <taxon>Pseudomonadati</taxon>
        <taxon>Bacteroidota</taxon>
        <taxon>Flavobacteriia</taxon>
        <taxon>Flavobacteriales</taxon>
        <taxon>Flavobacteriaceae</taxon>
    </lineage>
</organism>
<comment type="caution">
    <text evidence="2">The sequence shown here is derived from an EMBL/GenBank/DDBJ whole genome shotgun (WGS) entry which is preliminary data.</text>
</comment>
<keyword evidence="3" id="KW-1185">Reference proteome</keyword>
<gene>
    <name evidence="2" type="ORF">EYD45_04940</name>
</gene>
<reference evidence="2 3" key="1">
    <citation type="submission" date="2019-02" db="EMBL/GenBank/DDBJ databases">
        <title>Hyunsoonleella sp., isolated from marine sediment.</title>
        <authorList>
            <person name="Liu B.-T."/>
        </authorList>
    </citation>
    <scope>NUCLEOTIDE SEQUENCE [LARGE SCALE GENOMIC DNA]</scope>
    <source>
        <strain evidence="2 3">T58</strain>
    </source>
</reference>
<evidence type="ECO:0000313" key="3">
    <source>
        <dbReference type="Proteomes" id="UP000291142"/>
    </source>
</evidence>
<dbReference type="InterPro" id="IPR029044">
    <property type="entry name" value="Nucleotide-diphossugar_trans"/>
</dbReference>
<dbReference type="EMBL" id="SIRT01000002">
    <property type="protein sequence ID" value="TBN05623.1"/>
    <property type="molecule type" value="Genomic_DNA"/>
</dbReference>
<evidence type="ECO:0000313" key="2">
    <source>
        <dbReference type="EMBL" id="TBN05623.1"/>
    </source>
</evidence>
<dbReference type="GO" id="GO:0016740">
    <property type="term" value="F:transferase activity"/>
    <property type="evidence" value="ECO:0007669"/>
    <property type="project" value="UniProtKB-KW"/>
</dbReference>
<proteinExistence type="predicted"/>
<accession>A0A4Q9FIE3</accession>
<dbReference type="Pfam" id="PF00535">
    <property type="entry name" value="Glycos_transf_2"/>
    <property type="match status" value="1"/>
</dbReference>
<keyword evidence="2" id="KW-0808">Transferase</keyword>
<dbReference type="RefSeq" id="WP_130963240.1">
    <property type="nucleotide sequence ID" value="NZ_SIRT01000002.1"/>
</dbReference>
<dbReference type="AlphaFoldDB" id="A0A4Q9FIE3"/>
<dbReference type="SUPFAM" id="SSF53448">
    <property type="entry name" value="Nucleotide-diphospho-sugar transferases"/>
    <property type="match status" value="1"/>
</dbReference>
<dbReference type="InterPro" id="IPR001173">
    <property type="entry name" value="Glyco_trans_2-like"/>
</dbReference>
<feature type="domain" description="Glycosyltransferase 2-like" evidence="1">
    <location>
        <begin position="51"/>
        <end position="143"/>
    </location>
</feature>
<evidence type="ECO:0000259" key="1">
    <source>
        <dbReference type="Pfam" id="PF00535"/>
    </source>
</evidence>